<reference evidence="1" key="2">
    <citation type="submission" date="2022-01" db="EMBL/GenBank/DDBJ databases">
        <authorList>
            <person name="Yamashiro T."/>
            <person name="Shiraishi A."/>
            <person name="Satake H."/>
            <person name="Nakayama K."/>
        </authorList>
    </citation>
    <scope>NUCLEOTIDE SEQUENCE</scope>
</reference>
<evidence type="ECO:0000313" key="1">
    <source>
        <dbReference type="EMBL" id="GJS88605.1"/>
    </source>
</evidence>
<evidence type="ECO:0000313" key="2">
    <source>
        <dbReference type="Proteomes" id="UP001151760"/>
    </source>
</evidence>
<dbReference type="EMBL" id="BQNB010011286">
    <property type="protein sequence ID" value="GJS88605.1"/>
    <property type="molecule type" value="Genomic_DNA"/>
</dbReference>
<accession>A0ABQ4ZES1</accession>
<sequence length="164" mass="17839">MCSASNSMLQSSCSTPVSAIIAYVTGSASNSLVQSISSLCQLPPKAAFEFESSIPQSSFHYDHLLCFLDPNSKRLKIVVLTIFHLLDASFLQILRFMAFPKDLDHSIMKTDKMLSGMAESQYIKGLSHCFLLAFAGKVKSLEQTLRGDAGSVVVGYSISDMSLV</sequence>
<comment type="caution">
    <text evidence="1">The sequence shown here is derived from an EMBL/GenBank/DDBJ whole genome shotgun (WGS) entry which is preliminary data.</text>
</comment>
<gene>
    <name evidence="1" type="ORF">Tco_0771241</name>
</gene>
<reference evidence="1" key="1">
    <citation type="journal article" date="2022" name="Int. J. Mol. Sci.">
        <title>Draft Genome of Tanacetum Coccineum: Genomic Comparison of Closely Related Tanacetum-Family Plants.</title>
        <authorList>
            <person name="Yamashiro T."/>
            <person name="Shiraishi A."/>
            <person name="Nakayama K."/>
            <person name="Satake H."/>
        </authorList>
    </citation>
    <scope>NUCLEOTIDE SEQUENCE</scope>
</reference>
<proteinExistence type="predicted"/>
<protein>
    <submittedName>
        <fullName evidence="1">Uncharacterized protein</fullName>
    </submittedName>
</protein>
<keyword evidence="2" id="KW-1185">Reference proteome</keyword>
<name>A0ABQ4ZES1_9ASTR</name>
<dbReference type="Proteomes" id="UP001151760">
    <property type="component" value="Unassembled WGS sequence"/>
</dbReference>
<organism evidence="1 2">
    <name type="scientific">Tanacetum coccineum</name>
    <dbReference type="NCBI Taxonomy" id="301880"/>
    <lineage>
        <taxon>Eukaryota</taxon>
        <taxon>Viridiplantae</taxon>
        <taxon>Streptophyta</taxon>
        <taxon>Embryophyta</taxon>
        <taxon>Tracheophyta</taxon>
        <taxon>Spermatophyta</taxon>
        <taxon>Magnoliopsida</taxon>
        <taxon>eudicotyledons</taxon>
        <taxon>Gunneridae</taxon>
        <taxon>Pentapetalae</taxon>
        <taxon>asterids</taxon>
        <taxon>campanulids</taxon>
        <taxon>Asterales</taxon>
        <taxon>Asteraceae</taxon>
        <taxon>Asteroideae</taxon>
        <taxon>Anthemideae</taxon>
        <taxon>Anthemidinae</taxon>
        <taxon>Tanacetum</taxon>
    </lineage>
</organism>